<protein>
    <submittedName>
        <fullName evidence="1">Uncharacterized protein</fullName>
    </submittedName>
</protein>
<name>A0AAV2AV26_9ARAC</name>
<gene>
    <name evidence="1" type="ORF">LARSCL_LOCUS14377</name>
</gene>
<reference evidence="1 2" key="1">
    <citation type="submission" date="2024-04" db="EMBL/GenBank/DDBJ databases">
        <authorList>
            <person name="Rising A."/>
            <person name="Reimegard J."/>
            <person name="Sonavane S."/>
            <person name="Akerstrom W."/>
            <person name="Nylinder S."/>
            <person name="Hedman E."/>
            <person name="Kallberg Y."/>
        </authorList>
    </citation>
    <scope>NUCLEOTIDE SEQUENCE [LARGE SCALE GENOMIC DNA]</scope>
</reference>
<proteinExistence type="predicted"/>
<dbReference type="AlphaFoldDB" id="A0AAV2AV26"/>
<dbReference type="Proteomes" id="UP001497382">
    <property type="component" value="Unassembled WGS sequence"/>
</dbReference>
<organism evidence="1 2">
    <name type="scientific">Larinioides sclopetarius</name>
    <dbReference type="NCBI Taxonomy" id="280406"/>
    <lineage>
        <taxon>Eukaryota</taxon>
        <taxon>Metazoa</taxon>
        <taxon>Ecdysozoa</taxon>
        <taxon>Arthropoda</taxon>
        <taxon>Chelicerata</taxon>
        <taxon>Arachnida</taxon>
        <taxon>Araneae</taxon>
        <taxon>Araneomorphae</taxon>
        <taxon>Entelegynae</taxon>
        <taxon>Araneoidea</taxon>
        <taxon>Araneidae</taxon>
        <taxon>Larinioides</taxon>
    </lineage>
</organism>
<dbReference type="EMBL" id="CAXIEN010000207">
    <property type="protein sequence ID" value="CAL1286668.1"/>
    <property type="molecule type" value="Genomic_DNA"/>
</dbReference>
<keyword evidence="2" id="KW-1185">Reference proteome</keyword>
<sequence length="38" mass="4374">MWKLAKIRAKVYHLTIMHLVLVAGYRQSPFSTGQNVDT</sequence>
<feature type="non-terminal residue" evidence="1">
    <location>
        <position position="38"/>
    </location>
</feature>
<evidence type="ECO:0000313" key="1">
    <source>
        <dbReference type="EMBL" id="CAL1286668.1"/>
    </source>
</evidence>
<comment type="caution">
    <text evidence="1">The sequence shown here is derived from an EMBL/GenBank/DDBJ whole genome shotgun (WGS) entry which is preliminary data.</text>
</comment>
<evidence type="ECO:0000313" key="2">
    <source>
        <dbReference type="Proteomes" id="UP001497382"/>
    </source>
</evidence>
<accession>A0AAV2AV26</accession>